<keyword evidence="1" id="KW-0812">Transmembrane</keyword>
<dbReference type="RefSeq" id="WP_090927260.1">
    <property type="nucleotide sequence ID" value="NZ_FOTY01000015.1"/>
</dbReference>
<feature type="transmembrane region" description="Helical" evidence="1">
    <location>
        <begin position="78"/>
        <end position="99"/>
    </location>
</feature>
<sequence>MNILRQGFMMWIPFALLCLGAGFAVELAEGSKIGNSAYPGSGFIVMIWFAAVLGYAFTFLPLTLMVNRTMNRVIPRMLMYTAAGALGGYWYFTGAYAPYIDAYDLRSMTAVLSFGAAGILYALFDHYLFNHPKAFQQNPDVKEEERNSGT</sequence>
<gene>
    <name evidence="2" type="ORF">SAMN04488054_11542</name>
</gene>
<feature type="transmembrane region" description="Helical" evidence="1">
    <location>
        <begin position="40"/>
        <end position="66"/>
    </location>
</feature>
<evidence type="ECO:0000256" key="1">
    <source>
        <dbReference type="SAM" id="Phobius"/>
    </source>
</evidence>
<dbReference type="AlphaFoldDB" id="A0A1I4N591"/>
<name>A0A1I4N591_9BACI</name>
<reference evidence="2 3" key="1">
    <citation type="submission" date="2016-10" db="EMBL/GenBank/DDBJ databases">
        <authorList>
            <person name="de Groot N.N."/>
        </authorList>
    </citation>
    <scope>NUCLEOTIDE SEQUENCE [LARGE SCALE GENOMIC DNA]</scope>
    <source>
        <strain evidence="2 3">CGMCC 1.6134</strain>
    </source>
</reference>
<keyword evidence="1" id="KW-1133">Transmembrane helix</keyword>
<accession>A0A1I4N591</accession>
<dbReference type="EMBL" id="FOTY01000015">
    <property type="protein sequence ID" value="SFM10681.1"/>
    <property type="molecule type" value="Genomic_DNA"/>
</dbReference>
<feature type="transmembrane region" description="Helical" evidence="1">
    <location>
        <begin position="105"/>
        <end position="124"/>
    </location>
</feature>
<organism evidence="2 3">
    <name type="scientific">Salibacterium qingdaonense</name>
    <dbReference type="NCBI Taxonomy" id="266892"/>
    <lineage>
        <taxon>Bacteria</taxon>
        <taxon>Bacillati</taxon>
        <taxon>Bacillota</taxon>
        <taxon>Bacilli</taxon>
        <taxon>Bacillales</taxon>
        <taxon>Bacillaceae</taxon>
    </lineage>
</organism>
<evidence type="ECO:0000313" key="3">
    <source>
        <dbReference type="Proteomes" id="UP000199668"/>
    </source>
</evidence>
<keyword evidence="3" id="KW-1185">Reference proteome</keyword>
<keyword evidence="1" id="KW-0472">Membrane</keyword>
<evidence type="ECO:0000313" key="2">
    <source>
        <dbReference type="EMBL" id="SFM10681.1"/>
    </source>
</evidence>
<protein>
    <submittedName>
        <fullName evidence="2">Uncharacterized protein</fullName>
    </submittedName>
</protein>
<dbReference type="Proteomes" id="UP000199668">
    <property type="component" value="Unassembled WGS sequence"/>
</dbReference>
<proteinExistence type="predicted"/>
<dbReference type="STRING" id="266892.SAMN04488054_11542"/>
<dbReference type="OrthoDB" id="2739603at2"/>